<feature type="signal peptide" evidence="1">
    <location>
        <begin position="1"/>
        <end position="18"/>
    </location>
</feature>
<dbReference type="EMBL" id="JACHEB010000003">
    <property type="protein sequence ID" value="MBB5327946.1"/>
    <property type="molecule type" value="Genomic_DNA"/>
</dbReference>
<keyword evidence="3" id="KW-1185">Reference proteome</keyword>
<dbReference type="RefSeq" id="WP_260698095.1">
    <property type="nucleotide sequence ID" value="NZ_JACHEB010000003.1"/>
</dbReference>
<accession>A0A9X0QCE9</accession>
<name>A0A9X0QCE9_9BACT</name>
<reference evidence="2 3" key="1">
    <citation type="submission" date="2020-08" db="EMBL/GenBank/DDBJ databases">
        <title>Genomic Encyclopedia of Type Strains, Phase IV (KMG-V): Genome sequencing to study the core and pangenomes of soil and plant-associated prokaryotes.</title>
        <authorList>
            <person name="Whitman W."/>
        </authorList>
    </citation>
    <scope>NUCLEOTIDE SEQUENCE [LARGE SCALE GENOMIC DNA]</scope>
    <source>
        <strain evidence="2 3">X5P2</strain>
    </source>
</reference>
<gene>
    <name evidence="2" type="ORF">HDF14_001552</name>
</gene>
<organism evidence="2 3">
    <name type="scientific">Tunturiibacter gelidiferens</name>
    <dbReference type="NCBI Taxonomy" id="3069689"/>
    <lineage>
        <taxon>Bacteria</taxon>
        <taxon>Pseudomonadati</taxon>
        <taxon>Acidobacteriota</taxon>
        <taxon>Terriglobia</taxon>
        <taxon>Terriglobales</taxon>
        <taxon>Acidobacteriaceae</taxon>
        <taxon>Tunturiibacter</taxon>
    </lineage>
</organism>
<feature type="chain" id="PRO_5040963790" evidence="1">
    <location>
        <begin position="19"/>
        <end position="170"/>
    </location>
</feature>
<evidence type="ECO:0000313" key="2">
    <source>
        <dbReference type="EMBL" id="MBB5327946.1"/>
    </source>
</evidence>
<proteinExistence type="predicted"/>
<keyword evidence="1" id="KW-0732">Signal</keyword>
<dbReference type="AlphaFoldDB" id="A0A9X0QCE9"/>
<comment type="caution">
    <text evidence="2">The sequence shown here is derived from an EMBL/GenBank/DDBJ whole genome shotgun (WGS) entry which is preliminary data.</text>
</comment>
<evidence type="ECO:0000313" key="3">
    <source>
        <dbReference type="Proteomes" id="UP000535182"/>
    </source>
</evidence>
<protein>
    <submittedName>
        <fullName evidence="2">Uncharacterized protein</fullName>
    </submittedName>
</protein>
<dbReference type="Proteomes" id="UP000535182">
    <property type="component" value="Unassembled WGS sequence"/>
</dbReference>
<sequence length="170" mass="18446">MRSVTIAILLCFSLITHAQAPLFSKWVAVFKKFDNGEDNKLFLELHQHGTTLKCHFHTLGYGGDLSGTIEKGHFVLFAPLDKIKPFCTGKVSGGDLSIDLGWGGPFMVRPETPADVPAPPVYLAPPALHKVGSNGLAKTPPMGWNNWNSSAAASTMPWCLRSPMRSSRTA</sequence>
<evidence type="ECO:0000256" key="1">
    <source>
        <dbReference type="SAM" id="SignalP"/>
    </source>
</evidence>